<keyword evidence="5 8" id="KW-1133">Transmembrane helix</keyword>
<dbReference type="PANTHER" id="PTHR23028">
    <property type="entry name" value="ACETYLTRANSFERASE"/>
    <property type="match status" value="1"/>
</dbReference>
<feature type="transmembrane region" description="Helical" evidence="8">
    <location>
        <begin position="69"/>
        <end position="90"/>
    </location>
</feature>
<dbReference type="Gene3D" id="3.40.50.1110">
    <property type="entry name" value="SGNH hydrolase"/>
    <property type="match status" value="1"/>
</dbReference>
<keyword evidence="4 8" id="KW-0812">Transmembrane</keyword>
<feature type="transmembrane region" description="Helical" evidence="8">
    <location>
        <begin position="29"/>
        <end position="48"/>
    </location>
</feature>
<evidence type="ECO:0000256" key="7">
    <source>
        <dbReference type="ARBA" id="ARBA00023315"/>
    </source>
</evidence>
<evidence type="ECO:0000259" key="9">
    <source>
        <dbReference type="Pfam" id="PF01757"/>
    </source>
</evidence>
<evidence type="ECO:0000256" key="4">
    <source>
        <dbReference type="ARBA" id="ARBA00022692"/>
    </source>
</evidence>
<evidence type="ECO:0000313" key="11">
    <source>
        <dbReference type="Proteomes" id="UP001597199"/>
    </source>
</evidence>
<dbReference type="EMBL" id="JBHTOA010000048">
    <property type="protein sequence ID" value="MFD1400075.1"/>
    <property type="molecule type" value="Genomic_DNA"/>
</dbReference>
<feature type="transmembrane region" description="Helical" evidence="8">
    <location>
        <begin position="240"/>
        <end position="261"/>
    </location>
</feature>
<evidence type="ECO:0000256" key="1">
    <source>
        <dbReference type="ARBA" id="ARBA00004651"/>
    </source>
</evidence>
<comment type="caution">
    <text evidence="10">The sequence shown here is derived from an EMBL/GenBank/DDBJ whole genome shotgun (WGS) entry which is preliminary data.</text>
</comment>
<keyword evidence="3 10" id="KW-0808">Transferase</keyword>
<keyword evidence="6 8" id="KW-0472">Membrane</keyword>
<protein>
    <submittedName>
        <fullName evidence="10">Acyltransferase family protein</fullName>
        <ecNumber evidence="10">2.3.1.-</ecNumber>
    </submittedName>
</protein>
<dbReference type="InterPro" id="IPR002656">
    <property type="entry name" value="Acyl_transf_3_dom"/>
</dbReference>
<evidence type="ECO:0000313" key="10">
    <source>
        <dbReference type="EMBL" id="MFD1400075.1"/>
    </source>
</evidence>
<name>A0ABW4BJV1_9LACO</name>
<feature type="transmembrane region" description="Helical" evidence="8">
    <location>
        <begin position="212"/>
        <end position="233"/>
    </location>
</feature>
<feature type="transmembrane region" description="Helical" evidence="8">
    <location>
        <begin position="273"/>
        <end position="292"/>
    </location>
</feature>
<proteinExistence type="predicted"/>
<dbReference type="Pfam" id="PF01757">
    <property type="entry name" value="Acyl_transf_3"/>
    <property type="match status" value="1"/>
</dbReference>
<feature type="transmembrane region" description="Helical" evidence="8">
    <location>
        <begin position="334"/>
        <end position="354"/>
    </location>
</feature>
<dbReference type="InterPro" id="IPR036514">
    <property type="entry name" value="SGNH_hydro_sf"/>
</dbReference>
<keyword evidence="7 10" id="KW-0012">Acyltransferase</keyword>
<sequence length="643" mass="70657">MRIKWFSLVRVTGLVLVLTYHFFQNEYPGGFIGVDIFFTFSGFLITSLMIDEFARTHTFGLLAFYRRRFYRIVPPLVLAVLVVIPFTFLVGTDFITNIGQQIAAAVGFVTNFFEIATGGSYENNFIPHLFVHTWSLAVEMHFYLIWGVVAYLLSRVFQKRPETATARRTDFRMAMFGVSGVLAIVTYLLMVVQAQGLKDFSPVYFSSFTHSFPFFVGAMIGTLTGVAVLPNWFTQSFKRINAWVPAAVMAGAAALLIALGFGLDFDQIATYNYGLLVATLLAGVMIVAARILHEKTPTIAEPKVITFLADISYSLYLYHWPLYVIFSHRMDNTLAAGLTVLVGGAFSALSYYIIEPVIAGRQGKFLHFRLPGRYVAAPVIVAALALTVVTVQRVQAAPELSHLEQSLWIGGIQQDVAQYNTSEKIIMAAHDPKKTAQADLMAQAKKDAAAAAKAHPDSYAAVNQNSTAAKYGIPAGVTIIGDSVTLGTAHYLGPHVANSEVNAAGDRKMNEAYDLMMQMQQAGQLREFVVLSVGTNALDDYAQVLDRVIAGIKPGHKLVFMTPYNAQASPSWNSSKLAELERQLPAKYKWITIADWGKIAPQHPHVFKGTDGVHFGGHDDGDVLFAQTINNGLIEAAKKPAKK</sequence>
<organism evidence="10 11">
    <name type="scientific">Lacticaseibacillus suilingensis</name>
    <dbReference type="NCBI Taxonomy" id="2799577"/>
    <lineage>
        <taxon>Bacteria</taxon>
        <taxon>Bacillati</taxon>
        <taxon>Bacillota</taxon>
        <taxon>Bacilli</taxon>
        <taxon>Lactobacillales</taxon>
        <taxon>Lactobacillaceae</taxon>
        <taxon>Lacticaseibacillus</taxon>
    </lineage>
</organism>
<dbReference type="EC" id="2.3.1.-" evidence="10"/>
<gene>
    <name evidence="10" type="ORF">ACFQ41_12225</name>
</gene>
<dbReference type="PANTHER" id="PTHR23028:SF53">
    <property type="entry name" value="ACYL_TRANSF_3 DOMAIN-CONTAINING PROTEIN"/>
    <property type="match status" value="1"/>
</dbReference>
<dbReference type="Proteomes" id="UP001597199">
    <property type="component" value="Unassembled WGS sequence"/>
</dbReference>
<keyword evidence="11" id="KW-1185">Reference proteome</keyword>
<feature type="transmembrane region" description="Helical" evidence="8">
    <location>
        <begin position="7"/>
        <end position="23"/>
    </location>
</feature>
<feature type="transmembrane region" description="Helical" evidence="8">
    <location>
        <begin position="173"/>
        <end position="192"/>
    </location>
</feature>
<evidence type="ECO:0000256" key="3">
    <source>
        <dbReference type="ARBA" id="ARBA00022679"/>
    </source>
</evidence>
<feature type="transmembrane region" description="Helical" evidence="8">
    <location>
        <begin position="129"/>
        <end position="153"/>
    </location>
</feature>
<feature type="domain" description="Acyltransferase 3" evidence="9">
    <location>
        <begin position="4"/>
        <end position="345"/>
    </location>
</feature>
<dbReference type="SUPFAM" id="SSF52266">
    <property type="entry name" value="SGNH hydrolase"/>
    <property type="match status" value="1"/>
</dbReference>
<evidence type="ECO:0000256" key="8">
    <source>
        <dbReference type="SAM" id="Phobius"/>
    </source>
</evidence>
<evidence type="ECO:0000256" key="5">
    <source>
        <dbReference type="ARBA" id="ARBA00022989"/>
    </source>
</evidence>
<dbReference type="InterPro" id="IPR050879">
    <property type="entry name" value="Acyltransferase_3"/>
</dbReference>
<feature type="transmembrane region" description="Helical" evidence="8">
    <location>
        <begin position="374"/>
        <end position="391"/>
    </location>
</feature>
<dbReference type="RefSeq" id="WP_204118442.1">
    <property type="nucleotide sequence ID" value="NZ_BOLV01000004.1"/>
</dbReference>
<keyword evidence="2" id="KW-1003">Cell membrane</keyword>
<feature type="transmembrane region" description="Helical" evidence="8">
    <location>
        <begin position="304"/>
        <end position="322"/>
    </location>
</feature>
<dbReference type="GO" id="GO:0016746">
    <property type="term" value="F:acyltransferase activity"/>
    <property type="evidence" value="ECO:0007669"/>
    <property type="project" value="UniProtKB-KW"/>
</dbReference>
<reference evidence="11" key="1">
    <citation type="journal article" date="2019" name="Int. J. Syst. Evol. Microbiol.">
        <title>The Global Catalogue of Microorganisms (GCM) 10K type strain sequencing project: providing services to taxonomists for standard genome sequencing and annotation.</title>
        <authorList>
            <consortium name="The Broad Institute Genomics Platform"/>
            <consortium name="The Broad Institute Genome Sequencing Center for Infectious Disease"/>
            <person name="Wu L."/>
            <person name="Ma J."/>
        </authorList>
    </citation>
    <scope>NUCLEOTIDE SEQUENCE [LARGE SCALE GENOMIC DNA]</scope>
    <source>
        <strain evidence="11">CCM 9110</strain>
    </source>
</reference>
<comment type="subcellular location">
    <subcellularLocation>
        <location evidence="1">Cell membrane</location>
        <topology evidence="1">Multi-pass membrane protein</topology>
    </subcellularLocation>
</comment>
<evidence type="ECO:0000256" key="6">
    <source>
        <dbReference type="ARBA" id="ARBA00023136"/>
    </source>
</evidence>
<accession>A0ABW4BJV1</accession>
<evidence type="ECO:0000256" key="2">
    <source>
        <dbReference type="ARBA" id="ARBA00022475"/>
    </source>
</evidence>